<feature type="region of interest" description="Disordered" evidence="1">
    <location>
        <begin position="1"/>
        <end position="25"/>
    </location>
</feature>
<evidence type="ECO:0000313" key="2">
    <source>
        <dbReference type="EMBL" id="QLH82447.1"/>
    </source>
</evidence>
<organism evidence="3 4">
    <name type="scientific">Halosimplex pelagicum</name>
    <dbReference type="NCBI Taxonomy" id="869886"/>
    <lineage>
        <taxon>Archaea</taxon>
        <taxon>Methanobacteriati</taxon>
        <taxon>Methanobacteriota</taxon>
        <taxon>Stenosarchaea group</taxon>
        <taxon>Halobacteria</taxon>
        <taxon>Halobacteriales</taxon>
        <taxon>Haloarculaceae</taxon>
        <taxon>Halosimplex</taxon>
    </lineage>
</organism>
<dbReference type="EMBL" id="CP058909">
    <property type="protein sequence ID" value="QLH82503.1"/>
    <property type="molecule type" value="Genomic_DNA"/>
</dbReference>
<feature type="compositionally biased region" description="Polar residues" evidence="1">
    <location>
        <begin position="1"/>
        <end position="19"/>
    </location>
</feature>
<dbReference type="GeneID" id="56083554"/>
<dbReference type="EMBL" id="CP058909">
    <property type="protein sequence ID" value="QLH82447.1"/>
    <property type="molecule type" value="Genomic_DNA"/>
</dbReference>
<dbReference type="KEGG" id="hpel:HZS54_12850"/>
<reference evidence="3 4" key="1">
    <citation type="submission" date="2020-07" db="EMBL/GenBank/DDBJ databases">
        <title>Halosimplex litoreum sp. nov. and Halosimplex rubrum sp. nov., isolated from different salt environments.</title>
        <authorList>
            <person name="Cui H."/>
        </authorList>
    </citation>
    <scope>NUCLEOTIDE SEQUENCE [LARGE SCALE GENOMIC DNA]</scope>
    <source>
        <strain evidence="3 4">R2</strain>
    </source>
</reference>
<dbReference type="AlphaFoldDB" id="A0A7D5P7B1"/>
<sequence>MSRSVSASEPDAQDSTEAPNPQREYHVIPAEWAVRGGHERVPDEYDRFYAEVTCVEHNVETERESATEARVDELTLMHVLYRNPETDERVERTVGLSVGRTDADTVSVWSSDAEGDDDRVDYPVLSLDFDGFDDVVALPSAVYNGEPSNFAASIAVHPDEDRVDLGGE</sequence>
<dbReference type="RefSeq" id="WP_179917598.1">
    <property type="nucleotide sequence ID" value="NZ_CP058909.1"/>
</dbReference>
<evidence type="ECO:0000313" key="3">
    <source>
        <dbReference type="EMBL" id="QLH82503.1"/>
    </source>
</evidence>
<dbReference type="KEGG" id="hpel:HZS54_13155"/>
<dbReference type="Proteomes" id="UP000509346">
    <property type="component" value="Chromosome"/>
</dbReference>
<keyword evidence="4" id="KW-1185">Reference proteome</keyword>
<evidence type="ECO:0000313" key="4">
    <source>
        <dbReference type="Proteomes" id="UP000509346"/>
    </source>
</evidence>
<evidence type="ECO:0000256" key="1">
    <source>
        <dbReference type="SAM" id="MobiDB-lite"/>
    </source>
</evidence>
<protein>
    <submittedName>
        <fullName evidence="3">Uncharacterized protein</fullName>
    </submittedName>
</protein>
<gene>
    <name evidence="2" type="ORF">HZS54_12850</name>
    <name evidence="3" type="ORF">HZS54_13155</name>
</gene>
<dbReference type="OrthoDB" id="196375at2157"/>
<name>A0A7D5P7B1_9EURY</name>
<proteinExistence type="predicted"/>
<accession>A0A7D5P7B1</accession>